<feature type="domain" description="Nematode cuticle collagen N-terminal" evidence="3">
    <location>
        <begin position="53"/>
        <end position="103"/>
    </location>
</feature>
<evidence type="ECO:0000313" key="5">
    <source>
        <dbReference type="Proteomes" id="UP000230423"/>
    </source>
</evidence>
<evidence type="ECO:0000256" key="1">
    <source>
        <dbReference type="ARBA" id="ARBA00022737"/>
    </source>
</evidence>
<feature type="transmembrane region" description="Helical" evidence="2">
    <location>
        <begin position="50"/>
        <end position="75"/>
    </location>
</feature>
<dbReference type="InterPro" id="IPR002486">
    <property type="entry name" value="Col_cuticle_N"/>
</dbReference>
<organism evidence="4 5">
    <name type="scientific">Teladorsagia circumcincta</name>
    <name type="common">Brown stomach worm</name>
    <name type="synonym">Ostertagia circumcincta</name>
    <dbReference type="NCBI Taxonomy" id="45464"/>
    <lineage>
        <taxon>Eukaryota</taxon>
        <taxon>Metazoa</taxon>
        <taxon>Ecdysozoa</taxon>
        <taxon>Nematoda</taxon>
        <taxon>Chromadorea</taxon>
        <taxon>Rhabditida</taxon>
        <taxon>Rhabditina</taxon>
        <taxon>Rhabditomorpha</taxon>
        <taxon>Strongyloidea</taxon>
        <taxon>Trichostrongylidae</taxon>
        <taxon>Teladorsagia</taxon>
    </lineage>
</organism>
<dbReference type="GO" id="GO:0005581">
    <property type="term" value="C:collagen trimer"/>
    <property type="evidence" value="ECO:0007669"/>
    <property type="project" value="UniProtKB-KW"/>
</dbReference>
<gene>
    <name evidence="4" type="ORF">TELCIR_18047</name>
</gene>
<evidence type="ECO:0000256" key="2">
    <source>
        <dbReference type="SAM" id="Phobius"/>
    </source>
</evidence>
<protein>
    <submittedName>
        <fullName evidence="4">Nematode cuticle collagen domain protein</fullName>
    </submittedName>
</protein>
<dbReference type="AlphaFoldDB" id="A0A2G9TR38"/>
<dbReference type="EMBL" id="KZ355435">
    <property type="protein sequence ID" value="PIO60454.1"/>
    <property type="molecule type" value="Genomic_DNA"/>
</dbReference>
<proteinExistence type="predicted"/>
<keyword evidence="4" id="KW-0176">Collagen</keyword>
<dbReference type="GO" id="GO:0042302">
    <property type="term" value="F:structural constituent of cuticle"/>
    <property type="evidence" value="ECO:0007669"/>
    <property type="project" value="InterPro"/>
</dbReference>
<dbReference type="Pfam" id="PF01484">
    <property type="entry name" value="Col_cuticle_N"/>
    <property type="match status" value="1"/>
</dbReference>
<sequence>MLYLTLASRAHYLTKETLKFGEDFDSQSLNGLDGKRKAQLSWRSRRNRNYVSRVFASTASGVIILVAIIAVGYLFNDINNFYDDAMGELDEFKVTANAAWKEMTETVRAESVHDVRGVLTRTKRHDAGGSCNCAAQPNDCPPGPARDPPGVK</sequence>
<evidence type="ECO:0000313" key="4">
    <source>
        <dbReference type="EMBL" id="PIO60454.1"/>
    </source>
</evidence>
<keyword evidence="1" id="KW-0677">Repeat</keyword>
<accession>A0A2G9TR38</accession>
<keyword evidence="2" id="KW-0472">Membrane</keyword>
<keyword evidence="5" id="KW-1185">Reference proteome</keyword>
<dbReference type="SMART" id="SM01088">
    <property type="entry name" value="Col_cuticle_N"/>
    <property type="match status" value="1"/>
</dbReference>
<name>A0A2G9TR38_TELCI</name>
<keyword evidence="2" id="KW-0812">Transmembrane</keyword>
<dbReference type="OrthoDB" id="5873846at2759"/>
<reference evidence="4 5" key="1">
    <citation type="submission" date="2015-09" db="EMBL/GenBank/DDBJ databases">
        <title>Draft genome of the parasitic nematode Teladorsagia circumcincta isolate WARC Sus (inbred).</title>
        <authorList>
            <person name="Mitreva M."/>
        </authorList>
    </citation>
    <scope>NUCLEOTIDE SEQUENCE [LARGE SCALE GENOMIC DNA]</scope>
    <source>
        <strain evidence="4 5">S</strain>
    </source>
</reference>
<dbReference type="Proteomes" id="UP000230423">
    <property type="component" value="Unassembled WGS sequence"/>
</dbReference>
<keyword evidence="2" id="KW-1133">Transmembrane helix</keyword>
<evidence type="ECO:0000259" key="3">
    <source>
        <dbReference type="SMART" id="SM01088"/>
    </source>
</evidence>